<dbReference type="InterPro" id="IPR005158">
    <property type="entry name" value="BTAD"/>
</dbReference>
<dbReference type="InterPro" id="IPR019734">
    <property type="entry name" value="TPR_rpt"/>
</dbReference>
<dbReference type="Pfam" id="PF03704">
    <property type="entry name" value="BTAD"/>
    <property type="match status" value="1"/>
</dbReference>
<proteinExistence type="inferred from homology"/>
<dbReference type="SUPFAM" id="SSF46894">
    <property type="entry name" value="C-terminal effector domain of the bipartite response regulators"/>
    <property type="match status" value="1"/>
</dbReference>
<reference evidence="7" key="1">
    <citation type="submission" date="2021-04" db="EMBL/GenBank/DDBJ databases">
        <title>Dactylosporangium aurantiacum NRRL B-8018 full assembly.</title>
        <authorList>
            <person name="Hartkoorn R.C."/>
            <person name="Beaudoing E."/>
            <person name="Hot D."/>
        </authorList>
    </citation>
    <scope>NUCLEOTIDE SEQUENCE</scope>
    <source>
        <strain evidence="7">NRRL B-8018</strain>
    </source>
</reference>
<dbReference type="Gene3D" id="1.25.40.10">
    <property type="entry name" value="Tetratricopeptide repeat domain"/>
    <property type="match status" value="2"/>
</dbReference>
<dbReference type="GO" id="GO:0003677">
    <property type="term" value="F:DNA binding"/>
    <property type="evidence" value="ECO:0007669"/>
    <property type="project" value="UniProtKB-UniRule"/>
</dbReference>
<dbReference type="Gene3D" id="3.40.50.300">
    <property type="entry name" value="P-loop containing nucleotide triphosphate hydrolases"/>
    <property type="match status" value="1"/>
</dbReference>
<dbReference type="SMART" id="SM00862">
    <property type="entry name" value="Trans_reg_C"/>
    <property type="match status" value="1"/>
</dbReference>
<dbReference type="InterPro" id="IPR002182">
    <property type="entry name" value="NB-ARC"/>
</dbReference>
<dbReference type="Pfam" id="PF13374">
    <property type="entry name" value="TPR_10"/>
    <property type="match status" value="1"/>
</dbReference>
<keyword evidence="2" id="KW-0805">Transcription regulation</keyword>
<dbReference type="InterPro" id="IPR051677">
    <property type="entry name" value="AfsR-DnrI-RedD_regulator"/>
</dbReference>
<dbReference type="PANTHER" id="PTHR35807">
    <property type="entry name" value="TRANSCRIPTIONAL REGULATOR REDD-RELATED"/>
    <property type="match status" value="1"/>
</dbReference>
<keyword evidence="3 5" id="KW-0238">DNA-binding</keyword>
<dbReference type="CDD" id="cd15831">
    <property type="entry name" value="BTAD"/>
    <property type="match status" value="1"/>
</dbReference>
<dbReference type="GO" id="GO:0006355">
    <property type="term" value="P:regulation of DNA-templated transcription"/>
    <property type="evidence" value="ECO:0007669"/>
    <property type="project" value="InterPro"/>
</dbReference>
<comment type="similarity">
    <text evidence="1">Belongs to the AfsR/DnrI/RedD regulatory family.</text>
</comment>
<dbReference type="Pfam" id="PF13424">
    <property type="entry name" value="TPR_12"/>
    <property type="match status" value="2"/>
</dbReference>
<dbReference type="EMBL" id="CP073767">
    <property type="protein sequence ID" value="UWZ52766.1"/>
    <property type="molecule type" value="Genomic_DNA"/>
</dbReference>
<accession>A0A9Q9MHL7</accession>
<dbReference type="GO" id="GO:0043531">
    <property type="term" value="F:ADP binding"/>
    <property type="evidence" value="ECO:0007669"/>
    <property type="project" value="InterPro"/>
</dbReference>
<dbReference type="InterPro" id="IPR001867">
    <property type="entry name" value="OmpR/PhoB-type_DNA-bd"/>
</dbReference>
<evidence type="ECO:0000259" key="6">
    <source>
        <dbReference type="PROSITE" id="PS51755"/>
    </source>
</evidence>
<dbReference type="PANTHER" id="PTHR35807:SF1">
    <property type="entry name" value="TRANSCRIPTIONAL REGULATOR REDD"/>
    <property type="match status" value="1"/>
</dbReference>
<sequence length="1000" mass="107520">MIEFNVLGPLTVSRGGKEIRLHAPMLRRVLAVLLCSAGRPVPVDVLIDSIWEGAAPPSARKTLQIYIRRLRQALDDDQRVRHTPAGYAVLVSPGELDEHVFAELAAKGRAAHRESDLVAASACFADALALWRAAPYADITGVPLVTQHAQHLEEQRLAVVEDHVGVELELGRHLELVADLTVQVKAQPYRERLREHLMLALYRAGRQAEALEAYRQGRALLADELGVEPATALQWLHEAILRSDPTLELVRTTSAHAAAGVPAQLPPDVADFTGRAGELDQLDAILDETATVVITAITGSGGIGKTALAVHWAHRVRDRFPDGQLYLNLHGYSAATPTPPLDALGRLLRDLGVPAEQVPDELDEAIGAYRSLLADRRVLVLLDNANHPDQIRPLLPGGPGSLALITSRDRLSGLVARDGARRVVLDVLAPDKAVALLSQIVGDRRIQAESSAGLELAGACCCLPLALRIAAAHLVDNPHRRVADYLAELRAVGRMDTLRIDGDGEASVRDAFDHSYTALRPEAQRLFRLLGLVPGPDFTAAAAAALAGAAPEEARRLLDQLTAAYLVEQRVSGRYALHDLLRDYAKERVSDDIEQGLAQRRLYDWYLSAADAAARSLYPQMARLPMPSLTHEATGLDDPTAASAFFDTERPNLVAAIRHAAEHGPPSMAWLLTDAMRGHFWHRREIADWLSCGSTARAAAAAAGAPAGEAAGELALGNARHSMGDHRQAAEHLARALTLCRRAQWTRGEIGTLNNLGLLCCYSGRLGEAERYLRRVLELADQIGTEEGVAAALTNLGLVYLQTGRLRRAVEQYTLTLAWLRRAGGRGTRAMALVGLGSALAGMGQVETAMGHLNEALALHRAAGSLHGEATALVNIADVQNQAGQHHAALDTAAKALAISRLVTDLGNEVGALRMLGTAHRALADPLAATVRYREAIELSSETVHGYHHAAALSGLSLALVDLRRPDEARTYARRALAISRAAGYRLLEADTLAALSLAL</sequence>
<dbReference type="SUPFAM" id="SSF52540">
    <property type="entry name" value="P-loop containing nucleoside triphosphate hydrolases"/>
    <property type="match status" value="1"/>
</dbReference>
<gene>
    <name evidence="7" type="ORF">Daura_40065</name>
</gene>
<dbReference type="SMART" id="SM00028">
    <property type="entry name" value="TPR"/>
    <property type="match status" value="7"/>
</dbReference>
<feature type="DNA-binding region" description="OmpR/PhoB-type" evidence="5">
    <location>
        <begin position="1"/>
        <end position="91"/>
    </location>
</feature>
<dbReference type="InterPro" id="IPR027417">
    <property type="entry name" value="P-loop_NTPase"/>
</dbReference>
<dbReference type="Gene3D" id="1.10.10.10">
    <property type="entry name" value="Winged helix-like DNA-binding domain superfamily/Winged helix DNA-binding domain"/>
    <property type="match status" value="2"/>
</dbReference>
<evidence type="ECO:0000313" key="7">
    <source>
        <dbReference type="EMBL" id="UWZ52766.1"/>
    </source>
</evidence>
<evidence type="ECO:0000256" key="5">
    <source>
        <dbReference type="PROSITE-ProRule" id="PRU01091"/>
    </source>
</evidence>
<dbReference type="PROSITE" id="PS51755">
    <property type="entry name" value="OMPR_PHOB"/>
    <property type="match status" value="1"/>
</dbReference>
<dbReference type="KEGG" id="daur:Daura_40065"/>
<keyword evidence="8" id="KW-1185">Reference proteome</keyword>
<keyword evidence="4" id="KW-0804">Transcription</keyword>
<protein>
    <submittedName>
        <fullName evidence="7">Tetratricopeptide repeat protein</fullName>
    </submittedName>
</protein>
<organism evidence="7 8">
    <name type="scientific">Dactylosporangium aurantiacum</name>
    <dbReference type="NCBI Taxonomy" id="35754"/>
    <lineage>
        <taxon>Bacteria</taxon>
        <taxon>Bacillati</taxon>
        <taxon>Actinomycetota</taxon>
        <taxon>Actinomycetes</taxon>
        <taxon>Micromonosporales</taxon>
        <taxon>Micromonosporaceae</taxon>
        <taxon>Dactylosporangium</taxon>
    </lineage>
</organism>
<dbReference type="InterPro" id="IPR011990">
    <property type="entry name" value="TPR-like_helical_dom_sf"/>
</dbReference>
<dbReference type="Pfam" id="PF00931">
    <property type="entry name" value="NB-ARC"/>
    <property type="match status" value="1"/>
</dbReference>
<dbReference type="SUPFAM" id="SSF48452">
    <property type="entry name" value="TPR-like"/>
    <property type="match status" value="2"/>
</dbReference>
<feature type="domain" description="OmpR/PhoB-type" evidence="6">
    <location>
        <begin position="1"/>
        <end position="91"/>
    </location>
</feature>
<evidence type="ECO:0000256" key="2">
    <source>
        <dbReference type="ARBA" id="ARBA00023015"/>
    </source>
</evidence>
<evidence type="ECO:0000256" key="3">
    <source>
        <dbReference type="ARBA" id="ARBA00023125"/>
    </source>
</evidence>
<dbReference type="SMART" id="SM01043">
    <property type="entry name" value="BTAD"/>
    <property type="match status" value="1"/>
</dbReference>
<name>A0A9Q9MHL7_9ACTN</name>
<evidence type="ECO:0000313" key="8">
    <source>
        <dbReference type="Proteomes" id="UP001058003"/>
    </source>
</evidence>
<dbReference type="Pfam" id="PF00486">
    <property type="entry name" value="Trans_reg_C"/>
    <property type="match status" value="1"/>
</dbReference>
<evidence type="ECO:0000256" key="1">
    <source>
        <dbReference type="ARBA" id="ARBA00005820"/>
    </source>
</evidence>
<evidence type="ECO:0000256" key="4">
    <source>
        <dbReference type="ARBA" id="ARBA00023163"/>
    </source>
</evidence>
<dbReference type="InterPro" id="IPR016032">
    <property type="entry name" value="Sig_transdc_resp-reg_C-effctor"/>
</dbReference>
<dbReference type="GO" id="GO:0000160">
    <property type="term" value="P:phosphorelay signal transduction system"/>
    <property type="evidence" value="ECO:0007669"/>
    <property type="project" value="InterPro"/>
</dbReference>
<dbReference type="InterPro" id="IPR036388">
    <property type="entry name" value="WH-like_DNA-bd_sf"/>
</dbReference>
<dbReference type="OrthoDB" id="7628974at2"/>
<dbReference type="RefSeq" id="WP_156089527.1">
    <property type="nucleotide sequence ID" value="NZ_CP073767.1"/>
</dbReference>
<dbReference type="Proteomes" id="UP001058003">
    <property type="component" value="Chromosome"/>
</dbReference>
<dbReference type="PRINTS" id="PR00364">
    <property type="entry name" value="DISEASERSIST"/>
</dbReference>
<dbReference type="AlphaFoldDB" id="A0A9Q9MHL7"/>